<keyword evidence="1" id="KW-1133">Transmembrane helix</keyword>
<organism evidence="2 3">
    <name type="scientific">Scopulibacillus daqui</name>
    <dbReference type="NCBI Taxonomy" id="1469162"/>
    <lineage>
        <taxon>Bacteria</taxon>
        <taxon>Bacillati</taxon>
        <taxon>Bacillota</taxon>
        <taxon>Bacilli</taxon>
        <taxon>Bacillales</taxon>
        <taxon>Sporolactobacillaceae</taxon>
        <taxon>Scopulibacillus</taxon>
    </lineage>
</organism>
<sequence length="175" mass="19887">MDNSMSMNTYGFGAFGAVMCIVLVAIYILQATAMFKLYQKANINHPWLAYIPIAQLWPFFWAIKKSAWNILWFLLPFLGAAIGTAILVGFQDSTGFIIYVAVIIIFSIIPIVLNIMWTVRFFKAFNMSPLWLLGLIGFLIPFINYLIGIGFIVLYCYMGFSSKVKYNPDFDAKNT</sequence>
<feature type="transmembrane region" description="Helical" evidence="1">
    <location>
        <begin position="47"/>
        <end position="63"/>
    </location>
</feature>
<feature type="transmembrane region" description="Helical" evidence="1">
    <location>
        <begin position="12"/>
        <end position="35"/>
    </location>
</feature>
<feature type="transmembrane region" description="Helical" evidence="1">
    <location>
        <begin position="131"/>
        <end position="160"/>
    </location>
</feature>
<name>A0ABS2PWS1_9BACL</name>
<feature type="transmembrane region" description="Helical" evidence="1">
    <location>
        <begin position="96"/>
        <end position="119"/>
    </location>
</feature>
<reference evidence="2 3" key="1">
    <citation type="submission" date="2021-01" db="EMBL/GenBank/DDBJ databases">
        <title>Genomic Encyclopedia of Type Strains, Phase IV (KMG-IV): sequencing the most valuable type-strain genomes for metagenomic binning, comparative biology and taxonomic classification.</title>
        <authorList>
            <person name="Goeker M."/>
        </authorList>
    </citation>
    <scope>NUCLEOTIDE SEQUENCE [LARGE SCALE GENOMIC DNA]</scope>
    <source>
        <strain evidence="2 3">DSM 28236</strain>
    </source>
</reference>
<protein>
    <submittedName>
        <fullName evidence="2">Uncharacterized membrane protein YhaH (DUF805 family)</fullName>
    </submittedName>
</protein>
<dbReference type="RefSeq" id="WP_205002470.1">
    <property type="nucleotide sequence ID" value="NZ_JAFBER010000003.1"/>
</dbReference>
<keyword evidence="1" id="KW-0812">Transmembrane</keyword>
<keyword evidence="3" id="KW-1185">Reference proteome</keyword>
<gene>
    <name evidence="2" type="ORF">JOD45_000684</name>
</gene>
<evidence type="ECO:0000313" key="3">
    <source>
        <dbReference type="Proteomes" id="UP000808914"/>
    </source>
</evidence>
<evidence type="ECO:0000256" key="1">
    <source>
        <dbReference type="SAM" id="Phobius"/>
    </source>
</evidence>
<proteinExistence type="predicted"/>
<feature type="transmembrane region" description="Helical" evidence="1">
    <location>
        <begin position="70"/>
        <end position="90"/>
    </location>
</feature>
<evidence type="ECO:0000313" key="2">
    <source>
        <dbReference type="EMBL" id="MBM7644491.1"/>
    </source>
</evidence>
<accession>A0ABS2PWS1</accession>
<keyword evidence="1" id="KW-0472">Membrane</keyword>
<dbReference type="Proteomes" id="UP000808914">
    <property type="component" value="Unassembled WGS sequence"/>
</dbReference>
<comment type="caution">
    <text evidence="2">The sequence shown here is derived from an EMBL/GenBank/DDBJ whole genome shotgun (WGS) entry which is preliminary data.</text>
</comment>
<dbReference type="EMBL" id="JAFBER010000003">
    <property type="protein sequence ID" value="MBM7644491.1"/>
    <property type="molecule type" value="Genomic_DNA"/>
</dbReference>